<evidence type="ECO:0000313" key="2">
    <source>
        <dbReference type="EMBL" id="MCT2399613.1"/>
    </source>
</evidence>
<comment type="caution">
    <text evidence="2">The sequence shown here is derived from an EMBL/GenBank/DDBJ whole genome shotgun (WGS) entry which is preliminary data.</text>
</comment>
<keyword evidence="1" id="KW-0472">Membrane</keyword>
<feature type="transmembrane region" description="Helical" evidence="1">
    <location>
        <begin position="129"/>
        <end position="147"/>
    </location>
</feature>
<accession>A0ABT2I4S9</accession>
<evidence type="ECO:0000256" key="1">
    <source>
        <dbReference type="SAM" id="Phobius"/>
    </source>
</evidence>
<protein>
    <submittedName>
        <fullName evidence="2">DUF6118 family protein</fullName>
    </submittedName>
</protein>
<keyword evidence="3" id="KW-1185">Reference proteome</keyword>
<dbReference type="EMBL" id="JANZXA010000004">
    <property type="protein sequence ID" value="MCT2399613.1"/>
    <property type="molecule type" value="Genomic_DNA"/>
</dbReference>
<organism evidence="2 3">
    <name type="scientific">Novosphingobium mangrovi</name>
    <name type="common">ex Huang et al. 2023</name>
    <dbReference type="NCBI Taxonomy" id="2976432"/>
    <lineage>
        <taxon>Bacteria</taxon>
        <taxon>Pseudomonadati</taxon>
        <taxon>Pseudomonadota</taxon>
        <taxon>Alphaproteobacteria</taxon>
        <taxon>Sphingomonadales</taxon>
        <taxon>Sphingomonadaceae</taxon>
        <taxon>Novosphingobium</taxon>
    </lineage>
</organism>
<reference evidence="2" key="1">
    <citation type="submission" date="2022-09" db="EMBL/GenBank/DDBJ databases">
        <title>Novosphingobium sp. Nov., a polycyclic aromatic hydrocarbon-degrading bacterium isolated form mangrove sediments in HongKong.</title>
        <authorList>
            <person name="Hu Z."/>
        </authorList>
    </citation>
    <scope>NUCLEOTIDE SEQUENCE</scope>
    <source>
        <strain evidence="2">HK4-1</strain>
    </source>
</reference>
<keyword evidence="1" id="KW-0812">Transmembrane</keyword>
<dbReference type="InterPro" id="IPR046121">
    <property type="entry name" value="DUF6118"/>
</dbReference>
<dbReference type="Pfam" id="PF19613">
    <property type="entry name" value="DUF6118"/>
    <property type="match status" value="1"/>
</dbReference>
<proteinExistence type="predicted"/>
<keyword evidence="1" id="KW-1133">Transmembrane helix</keyword>
<evidence type="ECO:0000313" key="3">
    <source>
        <dbReference type="Proteomes" id="UP001165583"/>
    </source>
</evidence>
<dbReference type="Proteomes" id="UP001165583">
    <property type="component" value="Unassembled WGS sequence"/>
</dbReference>
<dbReference type="RefSeq" id="WP_260045705.1">
    <property type="nucleotide sequence ID" value="NZ_JANZXA010000004.1"/>
</dbReference>
<name>A0ABT2I4S9_9SPHN</name>
<sequence length="232" mass="25129">MDNLPMPSPEIDPAVRAFTRLGEKVDLLEAAIAGLAARRDAAPDYSETLGKIEAQLGRMREAINTLGRRPAIELTPYEMARQISEAGAKARAEDGIAIAQARGRMDGAAGQMERLVGVVATAREQRRRFAWAAGGGLLAGMLLWSFLPGVILRTLPQGWHMPEAMAAHIIGEPTLWEAGSRLMQADSPRAWNALAEAVNVLRDNDEALGKCQAAANKVHNSVRCTFNVEPRK</sequence>
<gene>
    <name evidence="2" type="ORF">NZK81_08625</name>
</gene>